<dbReference type="Proteomes" id="UP000002601">
    <property type="component" value="Chromosome"/>
</dbReference>
<dbReference type="PANTHER" id="PTHR11715">
    <property type="entry name" value="GLYCINE CLEAVAGE SYSTEM H PROTEIN"/>
    <property type="match status" value="1"/>
</dbReference>
<evidence type="ECO:0000256" key="3">
    <source>
        <dbReference type="HAMAP-Rule" id="MF_00272"/>
    </source>
</evidence>
<dbReference type="HAMAP" id="MF_00272">
    <property type="entry name" value="GcvH"/>
    <property type="match status" value="1"/>
</dbReference>
<dbReference type="PROSITE" id="PS50968">
    <property type="entry name" value="BIOTINYL_LIPOYL"/>
    <property type="match status" value="1"/>
</dbReference>
<evidence type="ECO:0000256" key="2">
    <source>
        <dbReference type="ARBA" id="ARBA00022823"/>
    </source>
</evidence>
<gene>
    <name evidence="3" type="primary">gcvH</name>
    <name evidence="6" type="ordered locus">Desal_3026</name>
</gene>
<dbReference type="AlphaFoldDB" id="C6C0Y1"/>
<dbReference type="KEGG" id="dsa:Desal_3026"/>
<evidence type="ECO:0000313" key="6">
    <source>
        <dbReference type="EMBL" id="ACS81078.1"/>
    </source>
</evidence>
<dbReference type="GO" id="GO:0019464">
    <property type="term" value="P:glycine decarboxylation via glycine cleavage system"/>
    <property type="evidence" value="ECO:0007669"/>
    <property type="project" value="UniProtKB-UniRule"/>
</dbReference>
<organism evidence="6 7">
    <name type="scientific">Maridesulfovibrio salexigens (strain ATCC 14822 / DSM 2638 / NCIMB 8403 / VKM B-1763)</name>
    <name type="common">Desulfovibrio salexigens</name>
    <dbReference type="NCBI Taxonomy" id="526222"/>
    <lineage>
        <taxon>Bacteria</taxon>
        <taxon>Pseudomonadati</taxon>
        <taxon>Thermodesulfobacteriota</taxon>
        <taxon>Desulfovibrionia</taxon>
        <taxon>Desulfovibrionales</taxon>
        <taxon>Desulfovibrionaceae</taxon>
        <taxon>Maridesulfovibrio</taxon>
    </lineage>
</organism>
<dbReference type="InterPro" id="IPR003016">
    <property type="entry name" value="2-oxoA_DH_lipoyl-BS"/>
</dbReference>
<name>C6C0Y1_MARSD</name>
<dbReference type="NCBIfam" id="TIGR00527">
    <property type="entry name" value="gcvH"/>
    <property type="match status" value="1"/>
</dbReference>
<evidence type="ECO:0000256" key="1">
    <source>
        <dbReference type="ARBA" id="ARBA00009249"/>
    </source>
</evidence>
<keyword evidence="2 3" id="KW-0450">Lipoyl</keyword>
<dbReference type="PANTHER" id="PTHR11715:SF3">
    <property type="entry name" value="GLYCINE CLEAVAGE SYSTEM H PROTEIN-RELATED"/>
    <property type="match status" value="1"/>
</dbReference>
<sequence>MSELTFPADVLYHPEHTWVLINDDNTAVVGITDFAQDQLGEVAFVDLPSVGDHFDAGAEFGTVESIKAVSSLYMPISGTVEEINEGLEDAPEDVNTSPYKDGWMLRITLDADADKSQLLNHEGYAEKIK</sequence>
<accession>C6C0Y1</accession>
<dbReference type="SUPFAM" id="SSF51230">
    <property type="entry name" value="Single hybrid motif"/>
    <property type="match status" value="1"/>
</dbReference>
<dbReference type="EMBL" id="CP001649">
    <property type="protein sequence ID" value="ACS81078.1"/>
    <property type="molecule type" value="Genomic_DNA"/>
</dbReference>
<protein>
    <recommendedName>
        <fullName evidence="3">Glycine cleavage system H protein</fullName>
    </recommendedName>
</protein>
<evidence type="ECO:0000259" key="5">
    <source>
        <dbReference type="PROSITE" id="PS50968"/>
    </source>
</evidence>
<feature type="domain" description="Lipoyl-binding" evidence="5">
    <location>
        <begin position="26"/>
        <end position="108"/>
    </location>
</feature>
<comment type="similarity">
    <text evidence="1 3">Belongs to the GcvH family.</text>
</comment>
<evidence type="ECO:0000256" key="4">
    <source>
        <dbReference type="PIRSR" id="PIRSR617453-50"/>
    </source>
</evidence>
<dbReference type="Gene3D" id="2.40.50.100">
    <property type="match status" value="1"/>
</dbReference>
<dbReference type="InterPro" id="IPR011053">
    <property type="entry name" value="Single_hybrid_motif"/>
</dbReference>
<dbReference type="GO" id="GO:0009249">
    <property type="term" value="P:protein lipoylation"/>
    <property type="evidence" value="ECO:0007669"/>
    <property type="project" value="TreeGrafter"/>
</dbReference>
<keyword evidence="7" id="KW-1185">Reference proteome</keyword>
<proteinExistence type="inferred from homology"/>
<reference evidence="6 7" key="1">
    <citation type="submission" date="2009-06" db="EMBL/GenBank/DDBJ databases">
        <title>Complete sequence of Desulfovibrio salexigens DSM 2638.</title>
        <authorList>
            <consortium name="US DOE Joint Genome Institute"/>
            <person name="Lucas S."/>
            <person name="Copeland A."/>
            <person name="Lapidus A."/>
            <person name="Glavina del Rio T."/>
            <person name="Tice H."/>
            <person name="Bruce D."/>
            <person name="Goodwin L."/>
            <person name="Pitluck S."/>
            <person name="Munk A.C."/>
            <person name="Brettin T."/>
            <person name="Detter J.C."/>
            <person name="Han C."/>
            <person name="Tapia R."/>
            <person name="Larimer F."/>
            <person name="Land M."/>
            <person name="Hauser L."/>
            <person name="Kyrpides N."/>
            <person name="Anderson I."/>
            <person name="Wall J.D."/>
            <person name="Arkin A.P."/>
            <person name="Dehal P."/>
            <person name="Chivian D."/>
            <person name="Giles B."/>
            <person name="Hazen T.C."/>
        </authorList>
    </citation>
    <scope>NUCLEOTIDE SEQUENCE [LARGE SCALE GENOMIC DNA]</scope>
    <source>
        <strain evidence="7">ATCC 14822 / DSM 2638 / NCIMB 8403 / VKM B-1763</strain>
    </source>
</reference>
<dbReference type="RefSeq" id="WP_015852894.1">
    <property type="nucleotide sequence ID" value="NC_012881.1"/>
</dbReference>
<dbReference type="PROSITE" id="PS00189">
    <property type="entry name" value="LIPOYL"/>
    <property type="match status" value="1"/>
</dbReference>
<feature type="modified residue" description="N6-lipoyllysine" evidence="3 4">
    <location>
        <position position="67"/>
    </location>
</feature>
<dbReference type="OrthoDB" id="9796712at2"/>
<evidence type="ECO:0000313" key="7">
    <source>
        <dbReference type="Proteomes" id="UP000002601"/>
    </source>
</evidence>
<dbReference type="InterPro" id="IPR002930">
    <property type="entry name" value="GCV_H"/>
</dbReference>
<dbReference type="STRING" id="526222.Desal_3026"/>
<dbReference type="HOGENOM" id="CLU_097408_2_2_7"/>
<dbReference type="CDD" id="cd06848">
    <property type="entry name" value="GCS_H"/>
    <property type="match status" value="1"/>
</dbReference>
<dbReference type="GO" id="GO:0005960">
    <property type="term" value="C:glycine cleavage complex"/>
    <property type="evidence" value="ECO:0007669"/>
    <property type="project" value="InterPro"/>
</dbReference>
<dbReference type="eggNOG" id="COG0509">
    <property type="taxonomic scope" value="Bacteria"/>
</dbReference>
<dbReference type="InterPro" id="IPR000089">
    <property type="entry name" value="Biotin_lipoyl"/>
</dbReference>
<comment type="function">
    <text evidence="3">The glycine cleavage system catalyzes the degradation of glycine. The H protein shuttles the methylamine group of glycine from the P protein to the T protein.</text>
</comment>
<comment type="cofactor">
    <cofactor evidence="3">
        <name>(R)-lipoate</name>
        <dbReference type="ChEBI" id="CHEBI:83088"/>
    </cofactor>
    <text evidence="3">Binds 1 lipoyl cofactor covalently.</text>
</comment>
<dbReference type="GO" id="GO:0005829">
    <property type="term" value="C:cytosol"/>
    <property type="evidence" value="ECO:0007669"/>
    <property type="project" value="TreeGrafter"/>
</dbReference>
<dbReference type="NCBIfam" id="NF002270">
    <property type="entry name" value="PRK01202.1"/>
    <property type="match status" value="1"/>
</dbReference>
<dbReference type="InterPro" id="IPR017453">
    <property type="entry name" value="GCV_H_sub"/>
</dbReference>
<comment type="subunit">
    <text evidence="3">The glycine cleavage system is composed of four proteins: P, T, L and H.</text>
</comment>
<dbReference type="InterPro" id="IPR033753">
    <property type="entry name" value="GCV_H/Fam206"/>
</dbReference>
<dbReference type="Pfam" id="PF01597">
    <property type="entry name" value="GCV_H"/>
    <property type="match status" value="1"/>
</dbReference>